<evidence type="ECO:0000256" key="3">
    <source>
        <dbReference type="ARBA" id="ARBA00022448"/>
    </source>
</evidence>
<keyword evidence="4" id="KW-1003">Cell membrane</keyword>
<dbReference type="RefSeq" id="WP_130781328.1">
    <property type="nucleotide sequence ID" value="NZ_BIMR01000126.1"/>
</dbReference>
<dbReference type="InterPro" id="IPR011701">
    <property type="entry name" value="MFS"/>
</dbReference>
<feature type="transmembrane region" description="Helical" evidence="8">
    <location>
        <begin position="517"/>
        <end position="536"/>
    </location>
</feature>
<comment type="similarity">
    <text evidence="2">Belongs to the major facilitator superfamily. TCR/Tet family.</text>
</comment>
<feature type="transmembrane region" description="Helical" evidence="8">
    <location>
        <begin position="92"/>
        <end position="110"/>
    </location>
</feature>
<feature type="transmembrane region" description="Helical" evidence="8">
    <location>
        <begin position="27"/>
        <end position="49"/>
    </location>
</feature>
<comment type="subcellular location">
    <subcellularLocation>
        <location evidence="1">Cell membrane</location>
        <topology evidence="1">Multi-pass membrane protein</topology>
    </subcellularLocation>
</comment>
<dbReference type="Pfam" id="PF07690">
    <property type="entry name" value="MFS_1"/>
    <property type="match status" value="1"/>
</dbReference>
<dbReference type="FunFam" id="1.20.1720.10:FF:000004">
    <property type="entry name" value="EmrB/QacA family drug resistance transporter"/>
    <property type="match status" value="1"/>
</dbReference>
<dbReference type="Gene3D" id="1.20.1250.20">
    <property type="entry name" value="MFS general substrate transporter like domains"/>
    <property type="match status" value="1"/>
</dbReference>
<feature type="domain" description="Major facilitator superfamily (MFS) profile" evidence="9">
    <location>
        <begin position="27"/>
        <end position="541"/>
    </location>
</feature>
<organism evidence="10 11">
    <name type="scientific">Cellulomonas biazotea</name>
    <dbReference type="NCBI Taxonomy" id="1709"/>
    <lineage>
        <taxon>Bacteria</taxon>
        <taxon>Bacillati</taxon>
        <taxon>Actinomycetota</taxon>
        <taxon>Actinomycetes</taxon>
        <taxon>Micrococcales</taxon>
        <taxon>Cellulomonadaceae</taxon>
        <taxon>Cellulomonas</taxon>
    </lineage>
</organism>
<dbReference type="InterPro" id="IPR004638">
    <property type="entry name" value="EmrB-like"/>
</dbReference>
<dbReference type="PANTHER" id="PTHR23501">
    <property type="entry name" value="MAJOR FACILITATOR SUPERFAMILY"/>
    <property type="match status" value="1"/>
</dbReference>
<feature type="transmembrane region" description="Helical" evidence="8">
    <location>
        <begin position="323"/>
        <end position="341"/>
    </location>
</feature>
<dbReference type="NCBIfam" id="TIGR00711">
    <property type="entry name" value="efflux_EmrB"/>
    <property type="match status" value="1"/>
</dbReference>
<feature type="transmembrane region" description="Helical" evidence="8">
    <location>
        <begin position="122"/>
        <end position="141"/>
    </location>
</feature>
<dbReference type="InterPro" id="IPR020846">
    <property type="entry name" value="MFS_dom"/>
</dbReference>
<evidence type="ECO:0000313" key="11">
    <source>
        <dbReference type="Proteomes" id="UP000289954"/>
    </source>
</evidence>
<proteinExistence type="inferred from homology"/>
<dbReference type="SUPFAM" id="SSF103473">
    <property type="entry name" value="MFS general substrate transporter"/>
    <property type="match status" value="1"/>
</dbReference>
<dbReference type="PANTHER" id="PTHR23501:SF197">
    <property type="entry name" value="COMD"/>
    <property type="match status" value="1"/>
</dbReference>
<evidence type="ECO:0000256" key="6">
    <source>
        <dbReference type="ARBA" id="ARBA00022989"/>
    </source>
</evidence>
<accession>A0A402DRM7</accession>
<keyword evidence="6 8" id="KW-1133">Transmembrane helix</keyword>
<evidence type="ECO:0000259" key="9">
    <source>
        <dbReference type="PROSITE" id="PS50850"/>
    </source>
</evidence>
<keyword evidence="5 8" id="KW-0812">Transmembrane</keyword>
<gene>
    <name evidence="10" type="ORF">CBZ_17820</name>
</gene>
<evidence type="ECO:0000256" key="5">
    <source>
        <dbReference type="ARBA" id="ARBA00022692"/>
    </source>
</evidence>
<feature type="transmembrane region" description="Helical" evidence="8">
    <location>
        <begin position="353"/>
        <end position="372"/>
    </location>
</feature>
<dbReference type="AlphaFoldDB" id="A0A402DRM7"/>
<feature type="transmembrane region" description="Helical" evidence="8">
    <location>
        <begin position="249"/>
        <end position="267"/>
    </location>
</feature>
<dbReference type="GO" id="GO:0022857">
    <property type="term" value="F:transmembrane transporter activity"/>
    <property type="evidence" value="ECO:0007669"/>
    <property type="project" value="InterPro"/>
</dbReference>
<dbReference type="OrthoDB" id="7375466at2"/>
<name>A0A402DRM7_9CELL</name>
<evidence type="ECO:0000256" key="1">
    <source>
        <dbReference type="ARBA" id="ARBA00004651"/>
    </source>
</evidence>
<feature type="transmembrane region" description="Helical" evidence="8">
    <location>
        <begin position="218"/>
        <end position="237"/>
    </location>
</feature>
<dbReference type="Proteomes" id="UP000289954">
    <property type="component" value="Unassembled WGS sequence"/>
</dbReference>
<feature type="transmembrane region" description="Helical" evidence="8">
    <location>
        <begin position="153"/>
        <end position="174"/>
    </location>
</feature>
<dbReference type="EMBL" id="BIMR01000126">
    <property type="protein sequence ID" value="GCE76726.1"/>
    <property type="molecule type" value="Genomic_DNA"/>
</dbReference>
<dbReference type="GO" id="GO:0005886">
    <property type="term" value="C:plasma membrane"/>
    <property type="evidence" value="ECO:0007669"/>
    <property type="project" value="UniProtKB-SubCell"/>
</dbReference>
<dbReference type="CDD" id="cd17502">
    <property type="entry name" value="MFS_Azr1_MDR_like"/>
    <property type="match status" value="1"/>
</dbReference>
<feature type="transmembrane region" description="Helical" evidence="8">
    <location>
        <begin position="287"/>
        <end position="311"/>
    </location>
</feature>
<evidence type="ECO:0000256" key="7">
    <source>
        <dbReference type="ARBA" id="ARBA00023136"/>
    </source>
</evidence>
<feature type="transmembrane region" description="Helical" evidence="8">
    <location>
        <begin position="378"/>
        <end position="400"/>
    </location>
</feature>
<feature type="transmembrane region" description="Helical" evidence="8">
    <location>
        <begin position="420"/>
        <end position="442"/>
    </location>
</feature>
<dbReference type="PROSITE" id="PS50850">
    <property type="entry name" value="MFS"/>
    <property type="match status" value="1"/>
</dbReference>
<reference evidence="10 11" key="1">
    <citation type="submission" date="2019-01" db="EMBL/GenBank/DDBJ databases">
        <title>Draft genome sequence of Cellulomonas takizawaensis strain TKZ-21.</title>
        <authorList>
            <person name="Yamamura H."/>
            <person name="Hayashi T."/>
            <person name="Hamada M."/>
            <person name="Serisawa Y."/>
            <person name="Matsuyama K."/>
            <person name="Nakagawa Y."/>
            <person name="Otoguro M."/>
            <person name="Yanagida F."/>
            <person name="Hayakawa M."/>
        </authorList>
    </citation>
    <scope>NUCLEOTIDE SEQUENCE [LARGE SCALE GENOMIC DNA]</scope>
    <source>
        <strain evidence="10 11">NBRC12680</strain>
    </source>
</reference>
<keyword evidence="11" id="KW-1185">Reference proteome</keyword>
<evidence type="ECO:0000256" key="4">
    <source>
        <dbReference type="ARBA" id="ARBA00022475"/>
    </source>
</evidence>
<feature type="transmembrane region" description="Helical" evidence="8">
    <location>
        <begin position="186"/>
        <end position="206"/>
    </location>
</feature>
<evidence type="ECO:0000313" key="10">
    <source>
        <dbReference type="EMBL" id="GCE76726.1"/>
    </source>
</evidence>
<dbReference type="Gene3D" id="1.20.1720.10">
    <property type="entry name" value="Multidrug resistance protein D"/>
    <property type="match status" value="1"/>
</dbReference>
<evidence type="ECO:0000256" key="8">
    <source>
        <dbReference type="SAM" id="Phobius"/>
    </source>
</evidence>
<feature type="transmembrane region" description="Helical" evidence="8">
    <location>
        <begin position="61"/>
        <end position="80"/>
    </location>
</feature>
<comment type="caution">
    <text evidence="10">The sequence shown here is derived from an EMBL/GenBank/DDBJ whole genome shotgun (WGS) entry which is preliminary data.</text>
</comment>
<dbReference type="InterPro" id="IPR036259">
    <property type="entry name" value="MFS_trans_sf"/>
</dbReference>
<sequence length="591" mass="61627">MSSESTTTTAPAPASYQPPTHREIRTILGGLMLGMFLAALDQTIVATSIRTIGDDLHGLSLQAWVTTAYLLTATITTPLYGKLSDVYGRKPFYLLAIALFVVGSLLSGTADSMYQLALFRGVQGLGAGGLMALAITILGDLVAPRERARYQAYFLAVFGTSSVLGPVIGGFFAGADTILGITGWRWVFLVNVPIGVLAFVVIARVLHLPPLRRVEHRIDWPGALALVLALVPLLVVAEQGRLWGWSSGRAVACYVTGAVGLLLFWLAERYAKGDAILPLYLFRNRTFSVGSAANLVIGLGMFGGLATLPLYLQIVRGQTPTEAGLTLIPFTVGIMTGSVVAGQTTSRTGRYKIFPVIGTALMVVGALAFSRLGADTPFAQIFASSIVFGLGLGLTMQPLVLAVQNAVPVRDMGVATSSSLFFRQMGGTLGTAVFLSVLFSTVGGNIRDALARLAPTPEFQAALADPAVRADPANAAVIDALQGTGSFPSLDDSSFIGALDERLARPFLEDFASSVDLVLLIAAVIMVVGVVLTILLPELPLRNVSGIQGRLDEDGAAAVAPATGTTGGPVTAVGGVTAVVADADAGRGPER</sequence>
<protein>
    <submittedName>
        <fullName evidence="10">MFS transporter</fullName>
    </submittedName>
</protein>
<keyword evidence="7 8" id="KW-0472">Membrane</keyword>
<evidence type="ECO:0000256" key="2">
    <source>
        <dbReference type="ARBA" id="ARBA00007520"/>
    </source>
</evidence>
<keyword evidence="3" id="KW-0813">Transport</keyword>